<evidence type="ECO:0000313" key="4">
    <source>
        <dbReference type="Proteomes" id="UP000050509"/>
    </source>
</evidence>
<organism evidence="3 4">
    <name type="scientific">Kouleothrix aurantiaca</name>
    <dbReference type="NCBI Taxonomy" id="186479"/>
    <lineage>
        <taxon>Bacteria</taxon>
        <taxon>Bacillati</taxon>
        <taxon>Chloroflexota</taxon>
        <taxon>Chloroflexia</taxon>
        <taxon>Chloroflexales</taxon>
        <taxon>Roseiflexineae</taxon>
        <taxon>Roseiflexaceae</taxon>
        <taxon>Kouleothrix</taxon>
    </lineage>
</organism>
<dbReference type="PROSITE" id="PS00072">
    <property type="entry name" value="ACYL_COA_DH_1"/>
    <property type="match status" value="1"/>
</dbReference>
<dbReference type="SUPFAM" id="SSF56645">
    <property type="entry name" value="Acyl-CoA dehydrogenase NM domain-like"/>
    <property type="match status" value="1"/>
</dbReference>
<name>A0A0N8PR12_9CHLR</name>
<protein>
    <submittedName>
        <fullName evidence="3">Acyl-CoA dehydrogenase</fullName>
    </submittedName>
</protein>
<dbReference type="InterPro" id="IPR046373">
    <property type="entry name" value="Acyl-CoA_Oxase/DH_mid-dom_sf"/>
</dbReference>
<dbReference type="InterPro" id="IPR006091">
    <property type="entry name" value="Acyl-CoA_Oxase/DH_mid-dom"/>
</dbReference>
<reference evidence="3 4" key="1">
    <citation type="submission" date="2015-09" db="EMBL/GenBank/DDBJ databases">
        <title>Draft genome sequence of Kouleothrix aurantiaca JCM 19913.</title>
        <authorList>
            <person name="Hemp J."/>
        </authorList>
    </citation>
    <scope>NUCLEOTIDE SEQUENCE [LARGE SCALE GENOMIC DNA]</scope>
    <source>
        <strain evidence="3 4">COM-B</strain>
    </source>
</reference>
<dbReference type="EMBL" id="LJCR01002501">
    <property type="protein sequence ID" value="KPV48637.1"/>
    <property type="molecule type" value="Genomic_DNA"/>
</dbReference>
<dbReference type="PANTHER" id="PTHR43884:SF12">
    <property type="entry name" value="ISOVALERYL-COA DEHYDROGENASE, MITOCHONDRIAL-RELATED"/>
    <property type="match status" value="1"/>
</dbReference>
<sequence length="183" mass="19360">MKRTLFDAEHLMLRDAFRAFLAREVAPHYAAWEAAGCVPRELWRAAGRAGFLGPSVPEQHGGAGLSDYRYNAVIVEELARGGFLGIGMPVHNDIVIPYIVRYGTPAQQARWLPGLASGALVGAIAMTEPGAGSDLAGIQTSAVRDGDAYVLNGQKTFISNGSLADVVIVVARTEPGRGSRGIS</sequence>
<dbReference type="Pfam" id="PF02771">
    <property type="entry name" value="Acyl-CoA_dh_N"/>
    <property type="match status" value="1"/>
</dbReference>
<evidence type="ECO:0000259" key="1">
    <source>
        <dbReference type="Pfam" id="PF02770"/>
    </source>
</evidence>
<accession>A0A0N8PR12</accession>
<dbReference type="InterPro" id="IPR013786">
    <property type="entry name" value="AcylCoA_DH/ox_N"/>
</dbReference>
<feature type="domain" description="Acyl-CoA oxidase/dehydrogenase middle" evidence="1">
    <location>
        <begin position="123"/>
        <end position="182"/>
    </location>
</feature>
<feature type="domain" description="Acyl-CoA dehydrogenase/oxidase N-terminal" evidence="2">
    <location>
        <begin position="8"/>
        <end position="118"/>
    </location>
</feature>
<dbReference type="GO" id="GO:0050660">
    <property type="term" value="F:flavin adenine dinucleotide binding"/>
    <property type="evidence" value="ECO:0007669"/>
    <property type="project" value="InterPro"/>
</dbReference>
<gene>
    <name evidence="3" type="ORF">SE17_36990</name>
</gene>
<dbReference type="PATRIC" id="fig|186479.3.peg.5074"/>
<proteinExistence type="predicted"/>
<evidence type="ECO:0000313" key="3">
    <source>
        <dbReference type="EMBL" id="KPV48637.1"/>
    </source>
</evidence>
<dbReference type="Proteomes" id="UP000050509">
    <property type="component" value="Unassembled WGS sequence"/>
</dbReference>
<dbReference type="Gene3D" id="1.10.540.10">
    <property type="entry name" value="Acyl-CoA dehydrogenase/oxidase, N-terminal domain"/>
    <property type="match status" value="1"/>
</dbReference>
<dbReference type="InterPro" id="IPR037069">
    <property type="entry name" value="AcylCoA_DH/ox_N_sf"/>
</dbReference>
<dbReference type="Pfam" id="PF02770">
    <property type="entry name" value="Acyl-CoA_dh_M"/>
    <property type="match status" value="1"/>
</dbReference>
<dbReference type="GO" id="GO:0003995">
    <property type="term" value="F:acyl-CoA dehydrogenase activity"/>
    <property type="evidence" value="ECO:0007669"/>
    <property type="project" value="InterPro"/>
</dbReference>
<dbReference type="InterPro" id="IPR009100">
    <property type="entry name" value="AcylCoA_DH/oxidase_NM_dom_sf"/>
</dbReference>
<dbReference type="Gene3D" id="2.40.110.10">
    <property type="entry name" value="Butyryl-CoA Dehydrogenase, subunit A, domain 2"/>
    <property type="match status" value="1"/>
</dbReference>
<feature type="non-terminal residue" evidence="3">
    <location>
        <position position="183"/>
    </location>
</feature>
<dbReference type="AlphaFoldDB" id="A0A0N8PR12"/>
<keyword evidence="4" id="KW-1185">Reference proteome</keyword>
<dbReference type="PANTHER" id="PTHR43884">
    <property type="entry name" value="ACYL-COA DEHYDROGENASE"/>
    <property type="match status" value="1"/>
</dbReference>
<comment type="caution">
    <text evidence="3">The sequence shown here is derived from an EMBL/GenBank/DDBJ whole genome shotgun (WGS) entry which is preliminary data.</text>
</comment>
<dbReference type="InterPro" id="IPR006089">
    <property type="entry name" value="Acyl-CoA_DH_CS"/>
</dbReference>
<evidence type="ECO:0000259" key="2">
    <source>
        <dbReference type="Pfam" id="PF02771"/>
    </source>
</evidence>
<dbReference type="FunFam" id="1.10.540.10:FF:000009">
    <property type="entry name" value="Probable acyl-CoA dehydrogenase"/>
    <property type="match status" value="1"/>
</dbReference>